<comment type="caution">
    <text evidence="6">The sequence shown here is derived from an EMBL/GenBank/DDBJ whole genome shotgun (WGS) entry which is preliminary data.</text>
</comment>
<gene>
    <name evidence="6" type="ORF">GCM10010529_18010</name>
</gene>
<dbReference type="InterPro" id="IPR029016">
    <property type="entry name" value="GAF-like_dom_sf"/>
</dbReference>
<dbReference type="InterPro" id="IPR036388">
    <property type="entry name" value="WH-like_DNA-bd_sf"/>
</dbReference>
<evidence type="ECO:0000256" key="4">
    <source>
        <dbReference type="ARBA" id="ARBA00023163"/>
    </source>
</evidence>
<dbReference type="Proteomes" id="UP001500236">
    <property type="component" value="Unassembled WGS sequence"/>
</dbReference>
<feature type="domain" description="ANTAR" evidence="5">
    <location>
        <begin position="168"/>
        <end position="229"/>
    </location>
</feature>
<accession>A0ABP6M020</accession>
<dbReference type="SUPFAM" id="SSF55781">
    <property type="entry name" value="GAF domain-like"/>
    <property type="match status" value="1"/>
</dbReference>
<dbReference type="SUPFAM" id="SSF52172">
    <property type="entry name" value="CheY-like"/>
    <property type="match status" value="1"/>
</dbReference>
<reference evidence="7" key="1">
    <citation type="journal article" date="2019" name="Int. J. Syst. Evol. Microbiol.">
        <title>The Global Catalogue of Microorganisms (GCM) 10K type strain sequencing project: providing services to taxonomists for standard genome sequencing and annotation.</title>
        <authorList>
            <consortium name="The Broad Institute Genomics Platform"/>
            <consortium name="The Broad Institute Genome Sequencing Center for Infectious Disease"/>
            <person name="Wu L."/>
            <person name="Ma J."/>
        </authorList>
    </citation>
    <scope>NUCLEOTIDE SEQUENCE [LARGE SCALE GENOMIC DNA]</scope>
    <source>
        <strain evidence="7">JCM 14309</strain>
    </source>
</reference>
<dbReference type="InterPro" id="IPR005561">
    <property type="entry name" value="ANTAR"/>
</dbReference>
<proteinExistence type="predicted"/>
<keyword evidence="3" id="KW-0805">Transcription regulation</keyword>
<evidence type="ECO:0000256" key="3">
    <source>
        <dbReference type="ARBA" id="ARBA00023015"/>
    </source>
</evidence>
<dbReference type="InterPro" id="IPR011006">
    <property type="entry name" value="CheY-like_superfamily"/>
</dbReference>
<dbReference type="RefSeq" id="WP_344683857.1">
    <property type="nucleotide sequence ID" value="NZ_BAAAVT010000010.1"/>
</dbReference>
<evidence type="ECO:0000313" key="7">
    <source>
        <dbReference type="Proteomes" id="UP001500236"/>
    </source>
</evidence>
<dbReference type="Gene3D" id="1.10.10.10">
    <property type="entry name" value="Winged helix-like DNA-binding domain superfamily/Winged helix DNA-binding domain"/>
    <property type="match status" value="1"/>
</dbReference>
<dbReference type="PIRSF" id="PIRSF036625">
    <property type="entry name" value="GAF_ANTAR"/>
    <property type="match status" value="1"/>
</dbReference>
<protein>
    <submittedName>
        <fullName evidence="6">GAF and ANTAR domain-containing protein</fullName>
    </submittedName>
</protein>
<keyword evidence="1" id="KW-0808">Transferase</keyword>
<name>A0ABP6M020_9MICC</name>
<evidence type="ECO:0000259" key="5">
    <source>
        <dbReference type="PROSITE" id="PS50921"/>
    </source>
</evidence>
<keyword evidence="7" id="KW-1185">Reference proteome</keyword>
<dbReference type="EMBL" id="BAAAVT010000010">
    <property type="protein sequence ID" value="GAA3065445.1"/>
    <property type="molecule type" value="Genomic_DNA"/>
</dbReference>
<organism evidence="6 7">
    <name type="scientific">Nesterenkonia aethiopica</name>
    <dbReference type="NCBI Taxonomy" id="269144"/>
    <lineage>
        <taxon>Bacteria</taxon>
        <taxon>Bacillati</taxon>
        <taxon>Actinomycetota</taxon>
        <taxon>Actinomycetes</taxon>
        <taxon>Micrococcales</taxon>
        <taxon>Micrococcaceae</taxon>
        <taxon>Nesterenkonia</taxon>
    </lineage>
</organism>
<sequence>MTPDDRPASPAERLYDLLAENDDMSGFLHDLARLSAVEVGVPGATECGVLLKRDRRNVVVGWSSPHAKTLDETQAGFDEGPCLDAQRTETLIRVPDVRYETRWPAYMEAVRQTGLRSILAVPLTLQGAGAAAMNFYTPEPSGFGDADVERARDHAALASRALSVAVRIAREAEEAADRRRAMESRTVIDVAVGVIMTQNRCSQEEAFTILQKASNNRNVKLRDLAAELVASVGQPEPRTAFDA</sequence>
<dbReference type="InterPro" id="IPR003018">
    <property type="entry name" value="GAF"/>
</dbReference>
<dbReference type="SMART" id="SM01012">
    <property type="entry name" value="ANTAR"/>
    <property type="match status" value="1"/>
</dbReference>
<dbReference type="Gene3D" id="3.30.450.40">
    <property type="match status" value="1"/>
</dbReference>
<keyword evidence="2" id="KW-0418">Kinase</keyword>
<dbReference type="PROSITE" id="PS50921">
    <property type="entry name" value="ANTAR"/>
    <property type="match status" value="1"/>
</dbReference>
<dbReference type="InterPro" id="IPR012074">
    <property type="entry name" value="GAF_ANTAR"/>
</dbReference>
<keyword evidence="4" id="KW-0804">Transcription</keyword>
<evidence type="ECO:0000256" key="1">
    <source>
        <dbReference type="ARBA" id="ARBA00022679"/>
    </source>
</evidence>
<evidence type="ECO:0000256" key="2">
    <source>
        <dbReference type="ARBA" id="ARBA00022777"/>
    </source>
</evidence>
<dbReference type="Pfam" id="PF13185">
    <property type="entry name" value="GAF_2"/>
    <property type="match status" value="1"/>
</dbReference>
<evidence type="ECO:0000313" key="6">
    <source>
        <dbReference type="EMBL" id="GAA3065445.1"/>
    </source>
</evidence>
<dbReference type="Pfam" id="PF03861">
    <property type="entry name" value="ANTAR"/>
    <property type="match status" value="1"/>
</dbReference>